<dbReference type="EMBL" id="JADCNL010000011">
    <property type="protein sequence ID" value="KAG0460515.1"/>
    <property type="molecule type" value="Genomic_DNA"/>
</dbReference>
<reference evidence="9 10" key="1">
    <citation type="journal article" date="2020" name="Nat. Food">
        <title>A phased Vanilla planifolia genome enables genetic improvement of flavour and production.</title>
        <authorList>
            <person name="Hasing T."/>
            <person name="Tang H."/>
            <person name="Brym M."/>
            <person name="Khazi F."/>
            <person name="Huang T."/>
            <person name="Chambers A.H."/>
        </authorList>
    </citation>
    <scope>NUCLEOTIDE SEQUENCE [LARGE SCALE GENOMIC DNA]</scope>
    <source>
        <tissue evidence="9">Leaf</tissue>
    </source>
</reference>
<accession>A0A835PXN3</accession>
<evidence type="ECO:0000256" key="7">
    <source>
        <dbReference type="RuleBase" id="RU363137"/>
    </source>
</evidence>
<dbReference type="GO" id="GO:0030132">
    <property type="term" value="C:clathrin coat of coated pit"/>
    <property type="evidence" value="ECO:0007669"/>
    <property type="project" value="InterPro"/>
</dbReference>
<evidence type="ECO:0000256" key="4">
    <source>
        <dbReference type="ARBA" id="ARBA00023136"/>
    </source>
</evidence>
<dbReference type="PANTHER" id="PTHR10639">
    <property type="entry name" value="CLATHRIN LIGHT CHAIN"/>
    <property type="match status" value="1"/>
</dbReference>
<organism evidence="9 10">
    <name type="scientific">Vanilla planifolia</name>
    <name type="common">Vanilla</name>
    <dbReference type="NCBI Taxonomy" id="51239"/>
    <lineage>
        <taxon>Eukaryota</taxon>
        <taxon>Viridiplantae</taxon>
        <taxon>Streptophyta</taxon>
        <taxon>Embryophyta</taxon>
        <taxon>Tracheophyta</taxon>
        <taxon>Spermatophyta</taxon>
        <taxon>Magnoliopsida</taxon>
        <taxon>Liliopsida</taxon>
        <taxon>Asparagales</taxon>
        <taxon>Orchidaceae</taxon>
        <taxon>Vanilloideae</taxon>
        <taxon>Vanilleae</taxon>
        <taxon>Vanilla</taxon>
    </lineage>
</organism>
<keyword evidence="6 7" id="KW-0968">Cytoplasmic vesicle</keyword>
<evidence type="ECO:0000256" key="6">
    <source>
        <dbReference type="ARBA" id="ARBA00023329"/>
    </source>
</evidence>
<proteinExistence type="inferred from homology"/>
<evidence type="ECO:0000256" key="3">
    <source>
        <dbReference type="ARBA" id="ARBA00005263"/>
    </source>
</evidence>
<dbReference type="Pfam" id="PF01086">
    <property type="entry name" value="Clathrin_lg_ch"/>
    <property type="match status" value="1"/>
</dbReference>
<evidence type="ECO:0000256" key="8">
    <source>
        <dbReference type="SAM" id="MobiDB-lite"/>
    </source>
</evidence>
<comment type="subcellular location">
    <subcellularLocation>
        <location evidence="2 7">Cytoplasmic vesicle membrane</location>
        <topology evidence="2 7">Peripheral membrane protein</topology>
        <orientation evidence="2 7">Cytoplasmic side</orientation>
    </subcellularLocation>
    <subcellularLocation>
        <location evidence="7">Membrane</location>
        <location evidence="7">Coated pit</location>
        <topology evidence="7">Peripheral membrane protein</topology>
        <orientation evidence="7">Cytoplasmic side</orientation>
    </subcellularLocation>
    <text evidence="7">Cytoplasmic face of coated pits and vesicles.</text>
</comment>
<name>A0A835PXN3_VANPL</name>
<feature type="region of interest" description="Disordered" evidence="8">
    <location>
        <begin position="183"/>
        <end position="225"/>
    </location>
</feature>
<dbReference type="AlphaFoldDB" id="A0A835PXN3"/>
<dbReference type="Proteomes" id="UP000636800">
    <property type="component" value="Chromosome 11"/>
</dbReference>
<dbReference type="PANTHER" id="PTHR10639:SF7">
    <property type="entry name" value="CLATHRIN LIGHT CHAIN"/>
    <property type="match status" value="1"/>
</dbReference>
<dbReference type="GO" id="GO:0072583">
    <property type="term" value="P:clathrin-dependent endocytosis"/>
    <property type="evidence" value="ECO:0007669"/>
    <property type="project" value="TreeGrafter"/>
</dbReference>
<sequence length="270" mass="30146">MSSPFGDDAYVGYDGRLPSQRYECYPNFVNDDSAETVVVSDDHQSPGFYAGVDGILGRDGCVEVHHVSSDGSVPPSPEGFGHSSDLVADFSSEVSPFAIPNSSGKVYWEEENGVYFASDDPILPPPRAMHPEEGFVPREWRRKNAIYVAEKEMKEKEMWNQIVSEAEQYLIEFYKERQLNRETNKITNREKEKVLNIEKKKGKKDDDKKPSIVVVQGPKPGKPTDLSRLLQLLTKLKHCPPPYVKPPSPTPAVEPTASFAIETSAETLVS</sequence>
<comment type="similarity">
    <text evidence="3 7">Belongs to the clathrin light chain family.</text>
</comment>
<dbReference type="GO" id="GO:0032050">
    <property type="term" value="F:clathrin heavy chain binding"/>
    <property type="evidence" value="ECO:0007669"/>
    <property type="project" value="TreeGrafter"/>
</dbReference>
<evidence type="ECO:0000313" key="10">
    <source>
        <dbReference type="Proteomes" id="UP000636800"/>
    </source>
</evidence>
<keyword evidence="5 7" id="KW-0168">Coated pit</keyword>
<evidence type="ECO:0000256" key="5">
    <source>
        <dbReference type="ARBA" id="ARBA00023176"/>
    </source>
</evidence>
<evidence type="ECO:0000256" key="2">
    <source>
        <dbReference type="ARBA" id="ARBA00004180"/>
    </source>
</evidence>
<dbReference type="OrthoDB" id="185373at2759"/>
<keyword evidence="4 7" id="KW-0472">Membrane</keyword>
<feature type="compositionally biased region" description="Basic and acidic residues" evidence="8">
    <location>
        <begin position="183"/>
        <end position="210"/>
    </location>
</feature>
<keyword evidence="10" id="KW-1185">Reference proteome</keyword>
<dbReference type="GO" id="GO:0006886">
    <property type="term" value="P:intracellular protein transport"/>
    <property type="evidence" value="ECO:0007669"/>
    <property type="project" value="InterPro"/>
</dbReference>
<dbReference type="InterPro" id="IPR000996">
    <property type="entry name" value="Clathrin_L-chain"/>
</dbReference>
<comment type="caution">
    <text evidence="9">The sequence shown here is derived from an EMBL/GenBank/DDBJ whole genome shotgun (WGS) entry which is preliminary data.</text>
</comment>
<evidence type="ECO:0000313" key="9">
    <source>
        <dbReference type="EMBL" id="KAG0460515.1"/>
    </source>
</evidence>
<protein>
    <recommendedName>
        <fullName evidence="7">Clathrin light chain</fullName>
    </recommendedName>
</protein>
<gene>
    <name evidence="9" type="ORF">HPP92_020812</name>
</gene>
<dbReference type="GO" id="GO:0030130">
    <property type="term" value="C:clathrin coat of trans-Golgi network vesicle"/>
    <property type="evidence" value="ECO:0007669"/>
    <property type="project" value="InterPro"/>
</dbReference>
<dbReference type="GO" id="GO:0005198">
    <property type="term" value="F:structural molecule activity"/>
    <property type="evidence" value="ECO:0007669"/>
    <property type="project" value="InterPro"/>
</dbReference>
<evidence type="ECO:0000256" key="1">
    <source>
        <dbReference type="ARBA" id="ARBA00003913"/>
    </source>
</evidence>
<comment type="function">
    <text evidence="1 7">Clathrin is the major protein of the polyhedral coat of coated pits and vesicles.</text>
</comment>